<protein>
    <recommendedName>
        <fullName evidence="3">Reverse transcriptase domain-containing protein</fullName>
    </recommendedName>
</protein>
<dbReference type="Proteomes" id="UP000693946">
    <property type="component" value="Unassembled WGS sequence"/>
</dbReference>
<reference evidence="1 2" key="1">
    <citation type="journal article" date="2021" name="Sci. Rep.">
        <title>Chromosome anchoring in Senegalese sole (Solea senegalensis) reveals sex-associated markers and genome rearrangements in flatfish.</title>
        <authorList>
            <person name="Guerrero-Cozar I."/>
            <person name="Gomez-Garrido J."/>
            <person name="Berbel C."/>
            <person name="Martinez-Blanch J.F."/>
            <person name="Alioto T."/>
            <person name="Claros M.G."/>
            <person name="Gagnaire P.A."/>
            <person name="Manchado M."/>
        </authorList>
    </citation>
    <scope>NUCLEOTIDE SEQUENCE [LARGE SCALE GENOMIC DNA]</scope>
    <source>
        <strain evidence="1">Sse05_10M</strain>
    </source>
</reference>
<evidence type="ECO:0000313" key="1">
    <source>
        <dbReference type="EMBL" id="KAG7467703.1"/>
    </source>
</evidence>
<feature type="non-terminal residue" evidence="1">
    <location>
        <position position="1"/>
    </location>
</feature>
<accession>A0AAV6PML9</accession>
<gene>
    <name evidence="1" type="ORF">JOB18_009051</name>
</gene>
<evidence type="ECO:0000313" key="2">
    <source>
        <dbReference type="Proteomes" id="UP000693946"/>
    </source>
</evidence>
<dbReference type="EMBL" id="JAGKHQ010000530">
    <property type="protein sequence ID" value="KAG7467703.1"/>
    <property type="molecule type" value="Genomic_DNA"/>
</dbReference>
<name>A0AAV6PML9_SOLSE</name>
<keyword evidence="2" id="KW-1185">Reference proteome</keyword>
<sequence>KSDCEMKEFLDSLDLPASGREQNKKLISSITKKDLDAAISRLKSNKTPGSDGFPSEWYKTFREELTPLLLNSFNQTLTEGKLPPSLERGHHFSYSKARQSNNLKGIHRKGLFADDVIVALQDPDRTFPNLMSILEDYGKYSGYKLNIAKTQVLTLNYSPGREIRENFKIKWNSKVIKYLGVVLTRDHIKTFEINYKNINNNVKTDIGRWSAFNMDFETRIEVHRVTGSISHSRKAPTIFSESKQTYRQAYGGQPTNVGYLIQTMQLWVPTAAVLAYVDHFMQH</sequence>
<comment type="caution">
    <text evidence="1">The sequence shown here is derived from an EMBL/GenBank/DDBJ whole genome shotgun (WGS) entry which is preliminary data.</text>
</comment>
<organism evidence="1 2">
    <name type="scientific">Solea senegalensis</name>
    <name type="common">Senegalese sole</name>
    <dbReference type="NCBI Taxonomy" id="28829"/>
    <lineage>
        <taxon>Eukaryota</taxon>
        <taxon>Metazoa</taxon>
        <taxon>Chordata</taxon>
        <taxon>Craniata</taxon>
        <taxon>Vertebrata</taxon>
        <taxon>Euteleostomi</taxon>
        <taxon>Actinopterygii</taxon>
        <taxon>Neopterygii</taxon>
        <taxon>Teleostei</taxon>
        <taxon>Neoteleostei</taxon>
        <taxon>Acanthomorphata</taxon>
        <taxon>Carangaria</taxon>
        <taxon>Pleuronectiformes</taxon>
        <taxon>Pleuronectoidei</taxon>
        <taxon>Soleidae</taxon>
        <taxon>Solea</taxon>
    </lineage>
</organism>
<proteinExistence type="predicted"/>
<dbReference type="PANTHER" id="PTHR31635">
    <property type="entry name" value="REVERSE TRANSCRIPTASE DOMAIN-CONTAINING PROTEIN-RELATED"/>
    <property type="match status" value="1"/>
</dbReference>
<dbReference type="AlphaFoldDB" id="A0AAV6PML9"/>
<dbReference type="PANTHER" id="PTHR31635:SF196">
    <property type="entry name" value="REVERSE TRANSCRIPTASE DOMAIN-CONTAINING PROTEIN-RELATED"/>
    <property type="match status" value="1"/>
</dbReference>
<evidence type="ECO:0008006" key="3">
    <source>
        <dbReference type="Google" id="ProtNLM"/>
    </source>
</evidence>